<dbReference type="PRINTS" id="PR00364">
    <property type="entry name" value="DISEASERSIST"/>
</dbReference>
<dbReference type="PANTHER" id="PTHR11017:SF573">
    <property type="entry name" value="ADP-RIBOSYL CYCLASE_CYCLIC ADP-RIBOSE HYDROLASE"/>
    <property type="match status" value="1"/>
</dbReference>
<dbReference type="Pfam" id="PF01582">
    <property type="entry name" value="TIR"/>
    <property type="match status" value="1"/>
</dbReference>
<dbReference type="Pfam" id="PF00931">
    <property type="entry name" value="NB-ARC"/>
    <property type="match status" value="1"/>
</dbReference>
<dbReference type="Pfam" id="PF07727">
    <property type="entry name" value="RVT_2"/>
    <property type="match status" value="1"/>
</dbReference>
<keyword evidence="3" id="KW-0812">Transmembrane</keyword>
<dbReference type="SMART" id="SM00255">
    <property type="entry name" value="TIR"/>
    <property type="match status" value="1"/>
</dbReference>
<dbReference type="SUPFAM" id="SSF53098">
    <property type="entry name" value="Ribonuclease H-like"/>
    <property type="match status" value="1"/>
</dbReference>
<dbReference type="Gene3D" id="3.30.420.10">
    <property type="entry name" value="Ribonuclease H-like superfamily/Ribonuclease H"/>
    <property type="match status" value="1"/>
</dbReference>
<evidence type="ECO:0008006" key="7">
    <source>
        <dbReference type="Google" id="ProtNLM"/>
    </source>
</evidence>
<dbReference type="GO" id="GO:0006952">
    <property type="term" value="P:defense response"/>
    <property type="evidence" value="ECO:0007669"/>
    <property type="project" value="InterPro"/>
</dbReference>
<evidence type="ECO:0000259" key="4">
    <source>
        <dbReference type="PROSITE" id="PS50104"/>
    </source>
</evidence>
<dbReference type="InterPro" id="IPR012337">
    <property type="entry name" value="RNaseH-like_sf"/>
</dbReference>
<dbReference type="InterPro" id="IPR044974">
    <property type="entry name" value="Disease_R_plants"/>
</dbReference>
<feature type="transmembrane region" description="Helical" evidence="3">
    <location>
        <begin position="573"/>
        <end position="591"/>
    </location>
</feature>
<organism evidence="6">
    <name type="scientific">Fagus sylvatica</name>
    <name type="common">Beechnut</name>
    <dbReference type="NCBI Taxonomy" id="28930"/>
    <lineage>
        <taxon>Eukaryota</taxon>
        <taxon>Viridiplantae</taxon>
        <taxon>Streptophyta</taxon>
        <taxon>Embryophyta</taxon>
        <taxon>Tracheophyta</taxon>
        <taxon>Spermatophyta</taxon>
        <taxon>Magnoliopsida</taxon>
        <taxon>eudicotyledons</taxon>
        <taxon>Gunneridae</taxon>
        <taxon>Pentapetalae</taxon>
        <taxon>rosids</taxon>
        <taxon>fabids</taxon>
        <taxon>Fagales</taxon>
        <taxon>Fagaceae</taxon>
        <taxon>Fagus</taxon>
    </lineage>
</organism>
<dbReference type="EMBL" id="OIVN01000877">
    <property type="protein sequence ID" value="SPC86784.1"/>
    <property type="molecule type" value="Genomic_DNA"/>
</dbReference>
<dbReference type="InterPro" id="IPR029472">
    <property type="entry name" value="Copia-like_N"/>
</dbReference>
<name>A0A2N9FJ31_FAGSY</name>
<dbReference type="Gene3D" id="3.40.50.10140">
    <property type="entry name" value="Toll/interleukin-1 receptor homology (TIR) domain"/>
    <property type="match status" value="1"/>
</dbReference>
<evidence type="ECO:0000259" key="5">
    <source>
        <dbReference type="PROSITE" id="PS50994"/>
    </source>
</evidence>
<dbReference type="SUPFAM" id="SSF52540">
    <property type="entry name" value="P-loop containing nucleoside triphosphate hydrolases"/>
    <property type="match status" value="1"/>
</dbReference>
<gene>
    <name evidence="6" type="ORF">FSB_LOCUS14666</name>
</gene>
<dbReference type="GO" id="GO:0043531">
    <property type="term" value="F:ADP binding"/>
    <property type="evidence" value="ECO:0007669"/>
    <property type="project" value="InterPro"/>
</dbReference>
<proteinExistence type="predicted"/>
<feature type="region of interest" description="Disordered" evidence="2">
    <location>
        <begin position="1145"/>
        <end position="1173"/>
    </location>
</feature>
<accession>A0A2N9FJ31</accession>
<dbReference type="Pfam" id="PF14244">
    <property type="entry name" value="Retrotran_gag_3"/>
    <property type="match status" value="1"/>
</dbReference>
<sequence>MDVTALSSFPSSSSTSSTAQWKYDVFLNFRGEDTRYTFTDLIYDALIKKGIITFKDDEKLDKGKPISKLFKEIEQSRFAIVIFSKDYPSSTWCLDELAKIVHYEKEMGMTVLPVFYDVEPSNVRSAKRTFAHALIELEKRFKDKVETWRAALTHVSYISGWPVMKWPLSQVIQSIVGQISHNLSYEFSEYTKGLEGINSRVAELESCLAVGLNDVRFIGIWALGGMGKTTLARVVYQMVSQEFEACSFIDDVRVVSEKKGLLKLQQKLISEILKETTLILEDTYKGVLVIKRRFRHKKILLVLDDVDQSNQLKMLAWKHGWFGPGSRIIITTRDEHLLKTHEVDEIYEVKGLNDEDALCLFCLNAFKKEDVLDDYLELSKDFLSHAGGLPLALEGVLWMHDLLKEMGRYIVDQESPNEPGKRSRLWRYKDIEKILKTNKGIEAVQAIAMSSLQRVRSTYPKEKKSLPENLWNVEGLERLDLGKTTIKELPSSVERLTSLTNLILGEFENLPEKLGIIKDCKILVCLPSTICKLKSLGYLDLSRCSKFDNLPENLWNLKGMKHLDLSETTIKEGFVVVVIVFAVIGSLIFFVGTAMLFLVLLPVVVLLAILCASCDYLGAMGDSSSTSPMSLSHHAPAQRITSALLNGRNFAAWSRSLRLYLGGKGKSGWLLGIEKQPDASDAKRIQWDMDNCTILGWMFNSMDERIYNTFMYHDTVNGLWTALCQMYAHARNDARIFELYQDVSHASQAALGLSVVDYFGYLQSRWEELAQYEPLSDFPAEAASIVVTRLSRQHTYQFLLGLKPEFEALRTQILNTSPMPSLYEAYATIDSDERRRRLGPPISTTVSASPVIAEQMAFAANSTRCFKLHPELRQTVHKNRPPNFSSTRTATIAETTGNSATLSDFSRLQAQIGQLQDQLGSLAVQAHDTSIAPTTTIATDGSTSHISHKGDVFLSSDIMLSSVLHIPNFAFNLLSDLSSKKIFGRGYERDGLYYFGDPPPAISSLQASILPSSSSYLNQKGILHQLTCPQTPEQNGVAERKNRHIMSIVRCLLCGMHVPKSYWHMAVLTAAYLIKSTPSRDIPFYGTHSPLQVSNSSPSTEDTSPLVRPVPIFDFMVPESPSPPAPTSHPPLQVYTRRPWSPLPDSPLAPGSSMSSTPLVSIQSPPTSHYPSRVRQPPSRFGWLCSTNHPISQYISYLGLSDSYHAFIGTIDSVSIPRSVSAALQDPKWVTAMQAEMDALQVTQTWELVPLPSGEKTVGCKWVFTVKYLADGSVDRYKTRLVAKDFTQFPGKDFGVTFAPVAKLTSVRLLVSLVASHSWLLHQLDVKNAFLHGNLLETIYMDPPPGFQVEGEYAGKLCRLRKSLYGLKQLSRAWFSRFSEVILSMEFVRCHSDHTCFIRRRSDGRCIILLVYVDDIILTGDDAPGIAHVKQSLGKVFDVKDLGALKYFLGIEVARSRHGISLSQRKYTLDLLQDTGMLGCRPASTPMDPNLKLPDLTFVVSVISQFMHAPRTSHLDAVHHILRYVKTSPGLGLFYSAGHQSGLSCFTNADYAGSQTDRRSTTGLSTFYGNHLISWKSKKQTVVSRSSAEAEYRAMAQGTCEILWLRSICNELGFMEIDSSQLFCDNKSAIMLASDSVLHERSKHIEVDIHFIREKVRSGIIIPSFVPSSEQIADVFTKPVGPSLLQSSIVKLGLIDIFASA</sequence>
<evidence type="ECO:0000256" key="3">
    <source>
        <dbReference type="SAM" id="Phobius"/>
    </source>
</evidence>
<dbReference type="InterPro" id="IPR027417">
    <property type="entry name" value="P-loop_NTPase"/>
</dbReference>
<dbReference type="InterPro" id="IPR043502">
    <property type="entry name" value="DNA/RNA_pol_sf"/>
</dbReference>
<dbReference type="InterPro" id="IPR000157">
    <property type="entry name" value="TIR_dom"/>
</dbReference>
<dbReference type="SUPFAM" id="SSF52200">
    <property type="entry name" value="Toll/Interleukin receptor TIR domain"/>
    <property type="match status" value="1"/>
</dbReference>
<feature type="compositionally biased region" description="Polar residues" evidence="2">
    <location>
        <begin position="1152"/>
        <end position="1170"/>
    </location>
</feature>
<feature type="domain" description="Integrase catalytic" evidence="5">
    <location>
        <begin position="929"/>
        <end position="1098"/>
    </location>
</feature>
<dbReference type="Gene3D" id="3.40.50.300">
    <property type="entry name" value="P-loop containing nucleotide triphosphate hydrolases"/>
    <property type="match status" value="1"/>
</dbReference>
<dbReference type="FunFam" id="3.40.50.10140:FF:000007">
    <property type="entry name" value="Disease resistance protein (TIR-NBS-LRR class)"/>
    <property type="match status" value="1"/>
</dbReference>
<reference evidence="6" key="1">
    <citation type="submission" date="2018-02" db="EMBL/GenBank/DDBJ databases">
        <authorList>
            <person name="Cohen D.B."/>
            <person name="Kent A.D."/>
        </authorList>
    </citation>
    <scope>NUCLEOTIDE SEQUENCE</scope>
</reference>
<dbReference type="GO" id="GO:0007165">
    <property type="term" value="P:signal transduction"/>
    <property type="evidence" value="ECO:0007669"/>
    <property type="project" value="InterPro"/>
</dbReference>
<dbReference type="PROSITE" id="PS50994">
    <property type="entry name" value="INTEGRASE"/>
    <property type="match status" value="1"/>
</dbReference>
<dbReference type="InterPro" id="IPR036397">
    <property type="entry name" value="RNaseH_sf"/>
</dbReference>
<dbReference type="Gene3D" id="3.80.10.10">
    <property type="entry name" value="Ribonuclease Inhibitor"/>
    <property type="match status" value="1"/>
</dbReference>
<keyword evidence="3" id="KW-1133">Transmembrane helix</keyword>
<dbReference type="InterPro" id="IPR032675">
    <property type="entry name" value="LRR_dom_sf"/>
</dbReference>
<evidence type="ECO:0000256" key="2">
    <source>
        <dbReference type="SAM" id="MobiDB-lite"/>
    </source>
</evidence>
<dbReference type="GO" id="GO:0015074">
    <property type="term" value="P:DNA integration"/>
    <property type="evidence" value="ECO:0007669"/>
    <property type="project" value="InterPro"/>
</dbReference>
<keyword evidence="3" id="KW-0472">Membrane</keyword>
<evidence type="ECO:0000313" key="6">
    <source>
        <dbReference type="EMBL" id="SPC86784.1"/>
    </source>
</evidence>
<dbReference type="PANTHER" id="PTHR11017">
    <property type="entry name" value="LEUCINE-RICH REPEAT-CONTAINING PROTEIN"/>
    <property type="match status" value="1"/>
</dbReference>
<dbReference type="SUPFAM" id="SSF52058">
    <property type="entry name" value="L domain-like"/>
    <property type="match status" value="1"/>
</dbReference>
<protein>
    <recommendedName>
        <fullName evidence="7">TIR domain-containing protein</fullName>
    </recommendedName>
</protein>
<dbReference type="InterPro" id="IPR013103">
    <property type="entry name" value="RVT_2"/>
</dbReference>
<dbReference type="InterPro" id="IPR035897">
    <property type="entry name" value="Toll_tir_struct_dom_sf"/>
</dbReference>
<keyword evidence="1" id="KW-0520">NAD</keyword>
<feature type="transmembrane region" description="Helical" evidence="3">
    <location>
        <begin position="598"/>
        <end position="619"/>
    </location>
</feature>
<dbReference type="CDD" id="cd09272">
    <property type="entry name" value="RNase_HI_RT_Ty1"/>
    <property type="match status" value="1"/>
</dbReference>
<feature type="domain" description="TIR" evidence="4">
    <location>
        <begin position="21"/>
        <end position="187"/>
    </location>
</feature>
<dbReference type="GO" id="GO:0003676">
    <property type="term" value="F:nucleic acid binding"/>
    <property type="evidence" value="ECO:0007669"/>
    <property type="project" value="InterPro"/>
</dbReference>
<dbReference type="InterPro" id="IPR001584">
    <property type="entry name" value="Integrase_cat-core"/>
</dbReference>
<dbReference type="InterPro" id="IPR002182">
    <property type="entry name" value="NB-ARC"/>
</dbReference>
<evidence type="ECO:0000256" key="1">
    <source>
        <dbReference type="ARBA" id="ARBA00023027"/>
    </source>
</evidence>
<dbReference type="SUPFAM" id="SSF56672">
    <property type="entry name" value="DNA/RNA polymerases"/>
    <property type="match status" value="1"/>
</dbReference>
<dbReference type="PROSITE" id="PS50104">
    <property type="entry name" value="TIR"/>
    <property type="match status" value="1"/>
</dbReference>